<organism evidence="3 4">
    <name type="scientific">Xylanibacter caecicola</name>
    <dbReference type="NCBI Taxonomy" id="2736294"/>
    <lineage>
        <taxon>Bacteria</taxon>
        <taxon>Pseudomonadati</taxon>
        <taxon>Bacteroidota</taxon>
        <taxon>Bacteroidia</taxon>
        <taxon>Bacteroidales</taxon>
        <taxon>Prevotellaceae</taxon>
        <taxon>Xylanibacter</taxon>
    </lineage>
</organism>
<evidence type="ECO:0000313" key="3">
    <source>
        <dbReference type="EMBL" id="NPE26039.1"/>
    </source>
</evidence>
<dbReference type="CDD" id="cd06850">
    <property type="entry name" value="biotinyl_domain"/>
    <property type="match status" value="1"/>
</dbReference>
<dbReference type="InterPro" id="IPR001882">
    <property type="entry name" value="Biotin_BS"/>
</dbReference>
<feature type="domain" description="Lipoyl-binding" evidence="2">
    <location>
        <begin position="74"/>
        <end position="151"/>
    </location>
</feature>
<evidence type="ECO:0000259" key="2">
    <source>
        <dbReference type="PROSITE" id="PS50968"/>
    </source>
</evidence>
<reference evidence="3 4" key="1">
    <citation type="submission" date="2020-05" db="EMBL/GenBank/DDBJ databases">
        <title>Distinct polysaccharide utilization as determinants for interspecies competition between intestinal Prevotella spp.</title>
        <authorList>
            <person name="Galvez E.J.C."/>
            <person name="Iljazovic A."/>
            <person name="Strowig T."/>
        </authorList>
    </citation>
    <scope>NUCLEOTIDE SEQUENCE [LARGE SCALE GENOMIC DNA]</scope>
    <source>
        <strain evidence="3 4">PCHR</strain>
    </source>
</reference>
<dbReference type="RefSeq" id="WP_172345508.1">
    <property type="nucleotide sequence ID" value="NZ_CASTNK010000025.1"/>
</dbReference>
<evidence type="ECO:0000256" key="1">
    <source>
        <dbReference type="ARBA" id="ARBA00023267"/>
    </source>
</evidence>
<sequence>MNKYQYKVQGVDYDVEIEDIDGNVAKVSVNGIPFEVEIKQPIKSAHVLHKPKVAVQTPSRAASAPVPAQPQAPVAPVPAAAGTKVLAPLPGTITEIKVNVGDVVKNGDTVVILEAMKMQNNIEAECAGTITSVVVSKGDTVMEGAVLVTIG</sequence>
<dbReference type="SUPFAM" id="SSF51230">
    <property type="entry name" value="Single hybrid motif"/>
    <property type="match status" value="1"/>
</dbReference>
<proteinExistence type="predicted"/>
<gene>
    <name evidence="3" type="ORF">HPS54_11050</name>
</gene>
<dbReference type="Proteomes" id="UP000820977">
    <property type="component" value="Unassembled WGS sequence"/>
</dbReference>
<comment type="caution">
    <text evidence="3">The sequence shown here is derived from an EMBL/GenBank/DDBJ whole genome shotgun (WGS) entry which is preliminary data.</text>
</comment>
<dbReference type="InterPro" id="IPR011053">
    <property type="entry name" value="Single_hybrid_motif"/>
</dbReference>
<dbReference type="PANTHER" id="PTHR45266:SF3">
    <property type="entry name" value="OXALOACETATE DECARBOXYLASE ALPHA CHAIN"/>
    <property type="match status" value="1"/>
</dbReference>
<keyword evidence="4" id="KW-1185">Reference proteome</keyword>
<dbReference type="InterPro" id="IPR050709">
    <property type="entry name" value="Biotin_Carboxyl_Carrier/Decarb"/>
</dbReference>
<dbReference type="InterPro" id="IPR000089">
    <property type="entry name" value="Biotin_lipoyl"/>
</dbReference>
<keyword evidence="1" id="KW-0092">Biotin</keyword>
<accession>A0ABX2B3E5</accession>
<dbReference type="EMBL" id="JABKKJ010000026">
    <property type="protein sequence ID" value="NPE26039.1"/>
    <property type="molecule type" value="Genomic_DNA"/>
</dbReference>
<dbReference type="PROSITE" id="PS00188">
    <property type="entry name" value="BIOTIN"/>
    <property type="match status" value="1"/>
</dbReference>
<name>A0ABX2B3E5_9BACT</name>
<dbReference type="PROSITE" id="PS50968">
    <property type="entry name" value="BIOTINYL_LIPOYL"/>
    <property type="match status" value="1"/>
</dbReference>
<dbReference type="Pfam" id="PF00364">
    <property type="entry name" value="Biotin_lipoyl"/>
    <property type="match status" value="1"/>
</dbReference>
<dbReference type="Gene3D" id="2.40.50.100">
    <property type="match status" value="1"/>
</dbReference>
<evidence type="ECO:0000313" key="4">
    <source>
        <dbReference type="Proteomes" id="UP000820977"/>
    </source>
</evidence>
<protein>
    <submittedName>
        <fullName evidence="3">Biotin attachment protein</fullName>
    </submittedName>
</protein>
<dbReference type="PANTHER" id="PTHR45266">
    <property type="entry name" value="OXALOACETATE DECARBOXYLASE ALPHA CHAIN"/>
    <property type="match status" value="1"/>
</dbReference>